<dbReference type="SMART" id="SM00705">
    <property type="entry name" value="THEG"/>
    <property type="match status" value="7"/>
</dbReference>
<evidence type="ECO:0000256" key="2">
    <source>
        <dbReference type="SAM" id="SignalP"/>
    </source>
</evidence>
<reference evidence="3" key="2">
    <citation type="submission" date="2025-09" db="UniProtKB">
        <authorList>
            <consortium name="Ensembl"/>
        </authorList>
    </citation>
    <scope>IDENTIFICATION</scope>
</reference>
<evidence type="ECO:0000256" key="1">
    <source>
        <dbReference type="ARBA" id="ARBA00022737"/>
    </source>
</evidence>
<name>A0A8C8E806_9STRI</name>
<dbReference type="AlphaFoldDB" id="A0A8C8E806"/>
<organism evidence="3 4">
    <name type="scientific">Otus sunia</name>
    <name type="common">Oriental scops-owl</name>
    <dbReference type="NCBI Taxonomy" id="257818"/>
    <lineage>
        <taxon>Eukaryota</taxon>
        <taxon>Metazoa</taxon>
        <taxon>Chordata</taxon>
        <taxon>Craniata</taxon>
        <taxon>Vertebrata</taxon>
        <taxon>Euteleostomi</taxon>
        <taxon>Archelosauria</taxon>
        <taxon>Archosauria</taxon>
        <taxon>Dinosauria</taxon>
        <taxon>Saurischia</taxon>
        <taxon>Theropoda</taxon>
        <taxon>Coelurosauria</taxon>
        <taxon>Aves</taxon>
        <taxon>Neognathae</taxon>
        <taxon>Neoaves</taxon>
        <taxon>Telluraves</taxon>
        <taxon>Strigiformes</taxon>
        <taxon>Strigidae</taxon>
        <taxon>Otus</taxon>
    </lineage>
</organism>
<feature type="chain" id="PRO_5034329894" description="Testicular haploid expressed gene protein-like" evidence="2">
    <location>
        <begin position="30"/>
        <end position="292"/>
    </location>
</feature>
<keyword evidence="2" id="KW-0732">Signal</keyword>
<dbReference type="InterPro" id="IPR006623">
    <property type="entry name" value="THEG"/>
</dbReference>
<accession>A0A8C8E806</accession>
<evidence type="ECO:0000313" key="3">
    <source>
        <dbReference type="Ensembl" id="ENSOSUP00000006754.1"/>
    </source>
</evidence>
<dbReference type="Pfam" id="PF14912">
    <property type="entry name" value="THEG"/>
    <property type="match status" value="3"/>
</dbReference>
<dbReference type="PANTHER" id="PTHR15901:SF15">
    <property type="entry name" value="TESTICULAR HAPLOID EXPRESSED GENE PROTEIN-LIKE"/>
    <property type="match status" value="1"/>
</dbReference>
<proteinExistence type="predicted"/>
<reference evidence="3" key="1">
    <citation type="submission" date="2025-08" db="UniProtKB">
        <authorList>
            <consortium name="Ensembl"/>
        </authorList>
    </citation>
    <scope>IDENTIFICATION</scope>
</reference>
<evidence type="ECO:0000313" key="4">
    <source>
        <dbReference type="Proteomes" id="UP000694552"/>
    </source>
</evidence>
<evidence type="ECO:0008006" key="5">
    <source>
        <dbReference type="Google" id="ProtNLM"/>
    </source>
</evidence>
<sequence>MVTPASIFHTCALFLKFHTLAVLARLVWGNQEMIWTLSWDALTARPSPRTVALAKPKKDFGKHQRRPLFLYSCGRESTIWERPLLVDFNFPSDRLLKLSEPKKCSAAYLRQRPRQSPEWPVSPAARSYKASPRIMELAKPKVLHPEFLLAREVPTRVTNAAALARASSRLQRLAEPRVREVTCCYESSFLESVIRPVSKLAQEAIASPRTLELARAKSLHPDYVPLRDAEWPVTKTAKHAVATPRLMELARPRKRPPMDSAQFDPDAFTVKETAKKATCSARIQDLARPIKR</sequence>
<keyword evidence="1" id="KW-0677">Repeat</keyword>
<keyword evidence="4" id="KW-1185">Reference proteome</keyword>
<dbReference type="PANTHER" id="PTHR15901">
    <property type="entry name" value="TESTICULAR HAPLOID EXPRESSED GENE PROTEIN"/>
    <property type="match status" value="1"/>
</dbReference>
<protein>
    <recommendedName>
        <fullName evidence="5">Testicular haploid expressed gene protein-like</fullName>
    </recommendedName>
</protein>
<dbReference type="InterPro" id="IPR042401">
    <property type="entry name" value="SPMAP2-like"/>
</dbReference>
<feature type="signal peptide" evidence="2">
    <location>
        <begin position="1"/>
        <end position="29"/>
    </location>
</feature>
<dbReference type="Proteomes" id="UP000694552">
    <property type="component" value="Unplaced"/>
</dbReference>
<dbReference type="Ensembl" id="ENSOSUT00000007021.1">
    <property type="protein sequence ID" value="ENSOSUP00000006754.1"/>
    <property type="gene ID" value="ENSOSUG00000005022.1"/>
</dbReference>